<comment type="caution">
    <text evidence="1">The sequence shown here is derived from an EMBL/GenBank/DDBJ whole genome shotgun (WGS) entry which is preliminary data.</text>
</comment>
<accession>A0AAW0A1Z1</accession>
<dbReference type="Proteomes" id="UP001362999">
    <property type="component" value="Unassembled WGS sequence"/>
</dbReference>
<sequence length="387" mass="41850">MIPQADSEGLQRAKMTHATTFEDALEVVYDIIGCTDVALKPSLSYKLSNAPIKASVTNLTSAEDWEGCLEDVIAAVKKNNDVKVNINVSDQYLASLRARKGKSKSSGVKAKKKGSNSFPILDLDHADSDDDDFDSGVGIMDKEASFFKSLQTKYGNCQLCGPSKACKVTVTGEHRPLSIPQLRGWSRSLAAGTHKVTLDSPPKDELFRMYFKSFGADNVAAPVPAPPVGVFPGMGMGGNAAYPGLGPFGYMPWGFGGPPWNAPIGGQSASVGGHAATQNMTAQQVLPSAIPSSDPPDMEELNPYPEIDTFLLQLHSNQPKRGLLSYIDTFSELNYYNIDEMVKIGGVEDLVRVVSDMTPGNAAHILKHAKGEMKRVDREMRQKRQDP</sequence>
<protein>
    <submittedName>
        <fullName evidence="1">Uncharacterized protein</fullName>
    </submittedName>
</protein>
<keyword evidence="2" id="KW-1185">Reference proteome</keyword>
<gene>
    <name evidence="1" type="ORF">R3P38DRAFT_3059170</name>
</gene>
<name>A0AAW0A1Z1_9AGAR</name>
<reference evidence="1 2" key="1">
    <citation type="journal article" date="2024" name="J Genomics">
        <title>Draft genome sequencing and assembly of Favolaschia claudopus CIRM-BRFM 2984 isolated from oak limbs.</title>
        <authorList>
            <person name="Navarro D."/>
            <person name="Drula E."/>
            <person name="Chaduli D."/>
            <person name="Cazenave R."/>
            <person name="Ahrendt S."/>
            <person name="Wang J."/>
            <person name="Lipzen A."/>
            <person name="Daum C."/>
            <person name="Barry K."/>
            <person name="Grigoriev I.V."/>
            <person name="Favel A."/>
            <person name="Rosso M.N."/>
            <person name="Martin F."/>
        </authorList>
    </citation>
    <scope>NUCLEOTIDE SEQUENCE [LARGE SCALE GENOMIC DNA]</scope>
    <source>
        <strain evidence="1 2">CIRM-BRFM 2984</strain>
    </source>
</reference>
<evidence type="ECO:0000313" key="2">
    <source>
        <dbReference type="Proteomes" id="UP001362999"/>
    </source>
</evidence>
<evidence type="ECO:0000313" key="1">
    <source>
        <dbReference type="EMBL" id="KAK6997464.1"/>
    </source>
</evidence>
<proteinExistence type="predicted"/>
<organism evidence="1 2">
    <name type="scientific">Favolaschia claudopus</name>
    <dbReference type="NCBI Taxonomy" id="2862362"/>
    <lineage>
        <taxon>Eukaryota</taxon>
        <taxon>Fungi</taxon>
        <taxon>Dikarya</taxon>
        <taxon>Basidiomycota</taxon>
        <taxon>Agaricomycotina</taxon>
        <taxon>Agaricomycetes</taxon>
        <taxon>Agaricomycetidae</taxon>
        <taxon>Agaricales</taxon>
        <taxon>Marasmiineae</taxon>
        <taxon>Mycenaceae</taxon>
        <taxon>Favolaschia</taxon>
    </lineage>
</organism>
<dbReference type="EMBL" id="JAWWNJ010000090">
    <property type="protein sequence ID" value="KAK6997464.1"/>
    <property type="molecule type" value="Genomic_DNA"/>
</dbReference>
<dbReference type="AlphaFoldDB" id="A0AAW0A1Z1"/>